<evidence type="ECO:0000313" key="3">
    <source>
        <dbReference type="EMBL" id="TFD75315.1"/>
    </source>
</evidence>
<protein>
    <recommendedName>
        <fullName evidence="5">Chromosome segregation ATPase</fullName>
    </recommendedName>
</protein>
<proteinExistence type="predicted"/>
<dbReference type="OrthoDB" id="4243599at2"/>
<dbReference type="EMBL" id="SOHQ01000044">
    <property type="protein sequence ID" value="TFD75315.1"/>
    <property type="molecule type" value="Genomic_DNA"/>
</dbReference>
<dbReference type="Proteomes" id="UP000298218">
    <property type="component" value="Unassembled WGS sequence"/>
</dbReference>
<comment type="caution">
    <text evidence="3">The sequence shown here is derived from an EMBL/GenBank/DDBJ whole genome shotgun (WGS) entry which is preliminary data.</text>
</comment>
<keyword evidence="1" id="KW-0175">Coiled coil</keyword>
<dbReference type="AlphaFoldDB" id="A0A4Y8KK27"/>
<evidence type="ECO:0008006" key="5">
    <source>
        <dbReference type="Google" id="ProtNLM"/>
    </source>
</evidence>
<evidence type="ECO:0000256" key="1">
    <source>
        <dbReference type="SAM" id="Coils"/>
    </source>
</evidence>
<feature type="coiled-coil region" evidence="1">
    <location>
        <begin position="124"/>
        <end position="154"/>
    </location>
</feature>
<accession>A0A4Y8KK27</accession>
<keyword evidence="4" id="KW-1185">Reference proteome</keyword>
<dbReference type="RefSeq" id="WP_134175671.1">
    <property type="nucleotide sequence ID" value="NZ_SODI01000002.1"/>
</dbReference>
<organism evidence="3 4">
    <name type="scientific">Cryobacterium psychrophilum</name>
    <dbReference type="NCBI Taxonomy" id="41988"/>
    <lineage>
        <taxon>Bacteria</taxon>
        <taxon>Bacillati</taxon>
        <taxon>Actinomycetota</taxon>
        <taxon>Actinomycetes</taxon>
        <taxon>Micrococcales</taxon>
        <taxon>Microbacteriaceae</taxon>
        <taxon>Cryobacterium</taxon>
    </lineage>
</organism>
<feature type="region of interest" description="Disordered" evidence="2">
    <location>
        <begin position="1"/>
        <end position="71"/>
    </location>
</feature>
<feature type="compositionally biased region" description="Basic and acidic residues" evidence="2">
    <location>
        <begin position="324"/>
        <end position="341"/>
    </location>
</feature>
<feature type="region of interest" description="Disordered" evidence="2">
    <location>
        <begin position="324"/>
        <end position="348"/>
    </location>
</feature>
<reference evidence="3 4" key="1">
    <citation type="submission" date="2019-03" db="EMBL/GenBank/DDBJ databases">
        <title>Genomics of glacier-inhabiting Cryobacterium strains.</title>
        <authorList>
            <person name="Liu Q."/>
            <person name="Xin Y.-H."/>
        </authorList>
    </citation>
    <scope>NUCLEOTIDE SEQUENCE [LARGE SCALE GENOMIC DNA]</scope>
    <source>
        <strain evidence="3 4">CGMCC 1.4292</strain>
    </source>
</reference>
<gene>
    <name evidence="3" type="ORF">E3T53_16040</name>
</gene>
<feature type="compositionally biased region" description="Low complexity" evidence="2">
    <location>
        <begin position="42"/>
        <end position="54"/>
    </location>
</feature>
<evidence type="ECO:0000256" key="2">
    <source>
        <dbReference type="SAM" id="MobiDB-lite"/>
    </source>
</evidence>
<sequence>MDIIETPSDVRTCRFPGCDRPAAAGESGSGRPPEYCDDAAHNRAAAWRARQAQRGTVTVPSKVDGRPVDSARQRASEIRSQVSGMIEHLEGQLRVLVEELGTVGDLDAAEAQAESVASDAAEAVASATARATRAEQAQRRAEAERTDADALTAEAIAGSELLERTLAEAHATAAATETACLQLVEELADTVAGAAADRESNRTTVEGLETELTTVRGSLAEEQRDHAATAARLVTMTATAATAESRATTAVATAAAATERAERAEAHVQAGRDQVDVLRTDLSAERDRAGAASSQVAVLTIERDNALAAVIREREYADQRIADLRAYERDEQGPESSDPRADGSAVPR</sequence>
<name>A0A4Y8KK27_9MICO</name>
<evidence type="ECO:0000313" key="4">
    <source>
        <dbReference type="Proteomes" id="UP000298218"/>
    </source>
</evidence>